<dbReference type="EMBL" id="BMKA01000002">
    <property type="protein sequence ID" value="GGA17516.1"/>
    <property type="molecule type" value="Genomic_DNA"/>
</dbReference>
<proteinExistence type="predicted"/>
<evidence type="ECO:0000313" key="3">
    <source>
        <dbReference type="Proteomes" id="UP000628017"/>
    </source>
</evidence>
<organism evidence="2 3">
    <name type="scientific">Neptunicoccus cionae</name>
    <dbReference type="NCBI Taxonomy" id="2035344"/>
    <lineage>
        <taxon>Bacteria</taxon>
        <taxon>Pseudomonadati</taxon>
        <taxon>Pseudomonadota</taxon>
        <taxon>Alphaproteobacteria</taxon>
        <taxon>Rhodobacterales</taxon>
        <taxon>Paracoccaceae</taxon>
        <taxon>Neptunicoccus</taxon>
    </lineage>
</organism>
<evidence type="ECO:0008006" key="4">
    <source>
        <dbReference type="Google" id="ProtNLM"/>
    </source>
</evidence>
<evidence type="ECO:0000313" key="2">
    <source>
        <dbReference type="EMBL" id="GGA17516.1"/>
    </source>
</evidence>
<reference evidence="2" key="2">
    <citation type="submission" date="2020-09" db="EMBL/GenBank/DDBJ databases">
        <authorList>
            <person name="Sun Q."/>
            <person name="Zhou Y."/>
        </authorList>
    </citation>
    <scope>NUCLEOTIDE SEQUENCE</scope>
    <source>
        <strain evidence="2">CGMCC 1.15880</strain>
    </source>
</reference>
<feature type="signal peptide" evidence="1">
    <location>
        <begin position="1"/>
        <end position="21"/>
    </location>
</feature>
<reference evidence="2" key="1">
    <citation type="journal article" date="2014" name="Int. J. Syst. Evol. Microbiol.">
        <title>Complete genome sequence of Corynebacterium casei LMG S-19264T (=DSM 44701T), isolated from a smear-ripened cheese.</title>
        <authorList>
            <consortium name="US DOE Joint Genome Institute (JGI-PGF)"/>
            <person name="Walter F."/>
            <person name="Albersmeier A."/>
            <person name="Kalinowski J."/>
            <person name="Ruckert C."/>
        </authorList>
    </citation>
    <scope>NUCLEOTIDE SEQUENCE</scope>
    <source>
        <strain evidence="2">CGMCC 1.15880</strain>
    </source>
</reference>
<dbReference type="RefSeq" id="WP_188673526.1">
    <property type="nucleotide sequence ID" value="NZ_BMKA01000002.1"/>
</dbReference>
<name>A0A916VPN6_9RHOB</name>
<gene>
    <name evidence="2" type="ORF">GCM10011498_17650</name>
</gene>
<accession>A0A916VPN6</accession>
<evidence type="ECO:0000256" key="1">
    <source>
        <dbReference type="SAM" id="SignalP"/>
    </source>
</evidence>
<feature type="chain" id="PRO_5036788553" description="Peptidase A2 domain-containing protein" evidence="1">
    <location>
        <begin position="22"/>
        <end position="91"/>
    </location>
</feature>
<dbReference type="AlphaFoldDB" id="A0A916VPN6"/>
<keyword evidence="1" id="KW-0732">Signal</keyword>
<dbReference type="Proteomes" id="UP000628017">
    <property type="component" value="Unassembled WGS sequence"/>
</dbReference>
<sequence>MLNKTFSLIASGSLAPLAAFAYLDAHSIADTTLKQPVKIGNCALDTGAEVTIPALILIAPQMAGAPTALGKVAKRLRIAQEDFEAATPKPP</sequence>
<comment type="caution">
    <text evidence="2">The sequence shown here is derived from an EMBL/GenBank/DDBJ whole genome shotgun (WGS) entry which is preliminary data.</text>
</comment>
<protein>
    <recommendedName>
        <fullName evidence="4">Peptidase A2 domain-containing protein</fullName>
    </recommendedName>
</protein>
<keyword evidence="3" id="KW-1185">Reference proteome</keyword>